<dbReference type="AlphaFoldDB" id="A0A3A9JU23"/>
<organism evidence="2 5">
    <name type="scientific">Teichococcus wenyumeiae</name>
    <dbReference type="NCBI Taxonomy" id="2478470"/>
    <lineage>
        <taxon>Bacteria</taxon>
        <taxon>Pseudomonadati</taxon>
        <taxon>Pseudomonadota</taxon>
        <taxon>Alphaproteobacteria</taxon>
        <taxon>Acetobacterales</taxon>
        <taxon>Roseomonadaceae</taxon>
        <taxon>Roseomonas</taxon>
    </lineage>
</organism>
<dbReference type="Gene3D" id="3.40.190.150">
    <property type="entry name" value="Bordetella uptake gene, domain 1"/>
    <property type="match status" value="1"/>
</dbReference>
<dbReference type="InterPro" id="IPR042100">
    <property type="entry name" value="Bug_dom1"/>
</dbReference>
<protein>
    <submittedName>
        <fullName evidence="2">Tripartite tricarboxylate transporter substrate binding protein</fullName>
    </submittedName>
</protein>
<dbReference type="PANTHER" id="PTHR42928:SF5">
    <property type="entry name" value="BLR1237 PROTEIN"/>
    <property type="match status" value="1"/>
</dbReference>
<keyword evidence="4" id="KW-1185">Reference proteome</keyword>
<name>A0A3A9JU23_9PROT</name>
<evidence type="ECO:0000313" key="3">
    <source>
        <dbReference type="EMBL" id="RMI25914.1"/>
    </source>
</evidence>
<accession>A0A3A9JU23</accession>
<dbReference type="InParanoid" id="A0A3A9JU23"/>
<dbReference type="InterPro" id="IPR005064">
    <property type="entry name" value="BUG"/>
</dbReference>
<sequence length="333" mass="34566">MRVVGVNVMNRRQVLTGLGSAALGIMASGGSARAQSWPSRPLRMIVPFAPGGGADATGRIVAEALGNVLGQNVVVENRGGGGGTPGAAAVAQSAADGYTLLYGTPGPLITNPILMKDMPYAVKDFAPVSLLTRGSYLLAVNADLPVRSVADLIRLGKEKPGSLTFSSSGIGAGSHLAGELLAVETGMQMVHVPYRGSGPAIQDVAAGRVNFTIDTYPIMIPLIDAGKLRPIAVSAATRMKELPEVPTIAETVPGFDVTVINYLCVRAGTPRPLIDRLNAALKTVLAEPEVIRRAAQAGAGDATWSSPEELGGILKSESDKWRSVIQRAKISIE</sequence>
<dbReference type="EMBL" id="RFLX01000003">
    <property type="protein sequence ID" value="RMI25914.1"/>
    <property type="molecule type" value="Genomic_DNA"/>
</dbReference>
<comment type="similarity">
    <text evidence="1">Belongs to the UPF0065 (bug) family.</text>
</comment>
<dbReference type="Gene3D" id="3.40.190.10">
    <property type="entry name" value="Periplasmic binding protein-like II"/>
    <property type="match status" value="1"/>
</dbReference>
<dbReference type="Proteomes" id="UP000278036">
    <property type="component" value="Unassembled WGS sequence"/>
</dbReference>
<dbReference type="Proteomes" id="UP000274097">
    <property type="component" value="Unassembled WGS sequence"/>
</dbReference>
<comment type="caution">
    <text evidence="2">The sequence shown here is derived from an EMBL/GenBank/DDBJ whole genome shotgun (WGS) entry which is preliminary data.</text>
</comment>
<gene>
    <name evidence="2" type="ORF">D6Z83_19405</name>
    <name evidence="3" type="ORF">EBE87_05820</name>
</gene>
<evidence type="ECO:0000313" key="4">
    <source>
        <dbReference type="Proteomes" id="UP000274097"/>
    </source>
</evidence>
<dbReference type="PANTHER" id="PTHR42928">
    <property type="entry name" value="TRICARBOXYLATE-BINDING PROTEIN"/>
    <property type="match status" value="1"/>
</dbReference>
<evidence type="ECO:0000256" key="1">
    <source>
        <dbReference type="ARBA" id="ARBA00006987"/>
    </source>
</evidence>
<evidence type="ECO:0000313" key="2">
    <source>
        <dbReference type="EMBL" id="RKK02499.1"/>
    </source>
</evidence>
<dbReference type="Pfam" id="PF03401">
    <property type="entry name" value="TctC"/>
    <property type="match status" value="1"/>
</dbReference>
<dbReference type="SUPFAM" id="SSF53850">
    <property type="entry name" value="Periplasmic binding protein-like II"/>
    <property type="match status" value="1"/>
</dbReference>
<dbReference type="PROSITE" id="PS51318">
    <property type="entry name" value="TAT"/>
    <property type="match status" value="1"/>
</dbReference>
<dbReference type="PIRSF" id="PIRSF017082">
    <property type="entry name" value="YflP"/>
    <property type="match status" value="1"/>
</dbReference>
<dbReference type="EMBL" id="RAQU01000147">
    <property type="protein sequence ID" value="RKK02499.1"/>
    <property type="molecule type" value="Genomic_DNA"/>
</dbReference>
<evidence type="ECO:0000313" key="5">
    <source>
        <dbReference type="Proteomes" id="UP000278036"/>
    </source>
</evidence>
<dbReference type="InterPro" id="IPR006311">
    <property type="entry name" value="TAT_signal"/>
</dbReference>
<proteinExistence type="inferred from homology"/>
<reference evidence="2 5" key="1">
    <citation type="submission" date="2018-09" db="EMBL/GenBank/DDBJ databases">
        <title>Roseomonas sp. nov., isolated from feces of Tibetan antelopes in the Qinghai-Tibet plateau, China.</title>
        <authorList>
            <person name="Tian Z."/>
        </authorList>
    </citation>
    <scope>NUCLEOTIDE SEQUENCE [LARGE SCALE GENOMIC DNA]</scope>
    <source>
        <strain evidence="3 4">Z23</strain>
        <strain evidence="2 5">Z24</strain>
    </source>
</reference>